<dbReference type="InterPro" id="IPR036249">
    <property type="entry name" value="Thioredoxin-like_sf"/>
</dbReference>
<dbReference type="AlphaFoldDB" id="A0A8I1AUL9"/>
<evidence type="ECO:0000259" key="1">
    <source>
        <dbReference type="Pfam" id="PF13192"/>
    </source>
</evidence>
<reference evidence="2" key="1">
    <citation type="submission" date="2020-12" db="EMBL/GenBank/DDBJ databases">
        <title>Burkholderia cepacia complex in Mexico.</title>
        <authorList>
            <person name="Estrada P."/>
        </authorList>
    </citation>
    <scope>NUCLEOTIDE SEQUENCE</scope>
    <source>
        <strain evidence="2">871</strain>
    </source>
</reference>
<accession>A0A8I1AUL9</accession>
<proteinExistence type="predicted"/>
<sequence>MTTQRKVEVFSAGCPACAEVESLVKSLACPSCDVAVLDMRDLAVAQRAKALGVRSVPAVAINGQLAGCCSGRGVDEASLRAAGLGQA</sequence>
<dbReference type="RefSeq" id="WP_182594326.1">
    <property type="nucleotide sequence ID" value="NZ_JAEDXF010000004.1"/>
</dbReference>
<dbReference type="EMBL" id="JAEDXG010000004">
    <property type="protein sequence ID" value="MBH9696104.1"/>
    <property type="molecule type" value="Genomic_DNA"/>
</dbReference>
<organism evidence="2 3">
    <name type="scientific">Burkholderia cepacia</name>
    <name type="common">Pseudomonas cepacia</name>
    <dbReference type="NCBI Taxonomy" id="292"/>
    <lineage>
        <taxon>Bacteria</taxon>
        <taxon>Pseudomonadati</taxon>
        <taxon>Pseudomonadota</taxon>
        <taxon>Betaproteobacteria</taxon>
        <taxon>Burkholderiales</taxon>
        <taxon>Burkholderiaceae</taxon>
        <taxon>Burkholderia</taxon>
        <taxon>Burkholderia cepacia complex</taxon>
    </lineage>
</organism>
<dbReference type="InterPro" id="IPR012336">
    <property type="entry name" value="Thioredoxin-like_fold"/>
</dbReference>
<feature type="domain" description="Thioredoxin-like fold" evidence="1">
    <location>
        <begin position="6"/>
        <end position="77"/>
    </location>
</feature>
<protein>
    <submittedName>
        <fullName evidence="2">Thioredoxin family protein</fullName>
    </submittedName>
</protein>
<dbReference type="SUPFAM" id="SSF52833">
    <property type="entry name" value="Thioredoxin-like"/>
    <property type="match status" value="1"/>
</dbReference>
<evidence type="ECO:0000313" key="3">
    <source>
        <dbReference type="Proteomes" id="UP000645612"/>
    </source>
</evidence>
<name>A0A8I1AUL9_BURCE</name>
<dbReference type="Proteomes" id="UP000645612">
    <property type="component" value="Unassembled WGS sequence"/>
</dbReference>
<evidence type="ECO:0000313" key="2">
    <source>
        <dbReference type="EMBL" id="MBH9696104.1"/>
    </source>
</evidence>
<gene>
    <name evidence="2" type="ORF">JAO13_06570</name>
</gene>
<dbReference type="Pfam" id="PF13192">
    <property type="entry name" value="Thioredoxin_3"/>
    <property type="match status" value="1"/>
</dbReference>
<comment type="caution">
    <text evidence="2">The sequence shown here is derived from an EMBL/GenBank/DDBJ whole genome shotgun (WGS) entry which is preliminary data.</text>
</comment>
<dbReference type="Gene3D" id="3.40.30.10">
    <property type="entry name" value="Glutaredoxin"/>
    <property type="match status" value="1"/>
</dbReference>